<dbReference type="InterPro" id="IPR050287">
    <property type="entry name" value="MTA/SAH_deaminase"/>
</dbReference>
<feature type="region of interest" description="Disordered" evidence="2">
    <location>
        <begin position="432"/>
        <end position="464"/>
    </location>
</feature>
<dbReference type="Proteomes" id="UP000050501">
    <property type="component" value="Unassembled WGS sequence"/>
</dbReference>
<sequence length="464" mass="49572">MRIQLTQAVTLDESGQRLRPIEMRIVDGVIDSLSERPLPREEGWQVYELGGGLVLPGLVDAHTHLYQSLGTGLYDGLGVNAWLEALIHGYTLSEDEAYDATLLGCVEAIRSGTTCVSEMTELAFADAAAQAILDSGLRASLAVMVGDQAEGNNPPDMNTHQALAATRSFFERWNGAGWGRLKVLMGPVGLAACTLDLVRGMRALAEELHTQIVTHCAEGPTETEAVRARYGASEVEMLERCGLLGPDCALVHAVWLSERDLQIIANHTGRVVHCPSTNLKIADGIAPAAALLKKGIPVALGCDGAASSGTYDLLKEARLASLLAKGSGMDAAALPAEQVLHMLTDYGAEASGWSGKVGRLAVGYRADLTVLRYPQAHLLGERGLLSRLIHNTAAGDVAAVFVDGSPLLWDGHMVSVDEEALVQRAAGRLRRRDFGPGAYPQKGQPPQAAPQEWAYFSRRTSKND</sequence>
<dbReference type="PANTHER" id="PTHR43794">
    <property type="entry name" value="AMINOHYDROLASE SSNA-RELATED"/>
    <property type="match status" value="1"/>
</dbReference>
<evidence type="ECO:0000313" key="5">
    <source>
        <dbReference type="Proteomes" id="UP000050501"/>
    </source>
</evidence>
<evidence type="ECO:0000259" key="3">
    <source>
        <dbReference type="Pfam" id="PF01979"/>
    </source>
</evidence>
<protein>
    <recommendedName>
        <fullName evidence="3">Amidohydrolase-related domain-containing protein</fullName>
    </recommendedName>
</protein>
<keyword evidence="1" id="KW-0378">Hydrolase</keyword>
<dbReference type="OrthoDB" id="9807210at2"/>
<dbReference type="InterPro" id="IPR006680">
    <property type="entry name" value="Amidohydro-rel"/>
</dbReference>
<feature type="domain" description="Amidohydrolase-related" evidence="3">
    <location>
        <begin position="53"/>
        <end position="405"/>
    </location>
</feature>
<name>A0A0P6Y1Y8_9CHLR</name>
<dbReference type="EMBL" id="LGCM01000065">
    <property type="protein sequence ID" value="KPL75651.1"/>
    <property type="molecule type" value="Genomic_DNA"/>
</dbReference>
<dbReference type="SUPFAM" id="SSF51338">
    <property type="entry name" value="Composite domain of metallo-dependent hydrolases"/>
    <property type="match status" value="1"/>
</dbReference>
<dbReference type="GO" id="GO:0016810">
    <property type="term" value="F:hydrolase activity, acting on carbon-nitrogen (but not peptide) bonds"/>
    <property type="evidence" value="ECO:0007669"/>
    <property type="project" value="InterPro"/>
</dbReference>
<gene>
    <name evidence="4" type="ORF">ADN01_17615</name>
</gene>
<dbReference type="Gene3D" id="3.20.20.140">
    <property type="entry name" value="Metal-dependent hydrolases"/>
    <property type="match status" value="1"/>
</dbReference>
<dbReference type="SUPFAM" id="SSF51556">
    <property type="entry name" value="Metallo-dependent hydrolases"/>
    <property type="match status" value="1"/>
</dbReference>
<dbReference type="Pfam" id="PF01979">
    <property type="entry name" value="Amidohydro_1"/>
    <property type="match status" value="1"/>
</dbReference>
<dbReference type="RefSeq" id="WP_062417090.1">
    <property type="nucleotide sequence ID" value="NZ_DF967974.1"/>
</dbReference>
<evidence type="ECO:0000313" key="4">
    <source>
        <dbReference type="EMBL" id="KPL75651.1"/>
    </source>
</evidence>
<reference evidence="4 5" key="1">
    <citation type="submission" date="2015-07" db="EMBL/GenBank/DDBJ databases">
        <title>Genome sequence of Levilinea saccharolytica DSM 16555.</title>
        <authorList>
            <person name="Hemp J."/>
            <person name="Ward L.M."/>
            <person name="Pace L.A."/>
            <person name="Fischer W.W."/>
        </authorList>
    </citation>
    <scope>NUCLEOTIDE SEQUENCE [LARGE SCALE GENOMIC DNA]</scope>
    <source>
        <strain evidence="4 5">KIBI-1</strain>
    </source>
</reference>
<dbReference type="AlphaFoldDB" id="A0A0P6Y1Y8"/>
<keyword evidence="5" id="KW-1185">Reference proteome</keyword>
<evidence type="ECO:0000256" key="2">
    <source>
        <dbReference type="SAM" id="MobiDB-lite"/>
    </source>
</evidence>
<evidence type="ECO:0000256" key="1">
    <source>
        <dbReference type="ARBA" id="ARBA00022801"/>
    </source>
</evidence>
<accession>A0A0P6Y1Y8</accession>
<dbReference type="PANTHER" id="PTHR43794:SF11">
    <property type="entry name" value="AMIDOHYDROLASE-RELATED DOMAIN-CONTAINING PROTEIN"/>
    <property type="match status" value="1"/>
</dbReference>
<organism evidence="4 5">
    <name type="scientific">Levilinea saccharolytica</name>
    <dbReference type="NCBI Taxonomy" id="229921"/>
    <lineage>
        <taxon>Bacteria</taxon>
        <taxon>Bacillati</taxon>
        <taxon>Chloroflexota</taxon>
        <taxon>Anaerolineae</taxon>
        <taxon>Anaerolineales</taxon>
        <taxon>Anaerolineaceae</taxon>
        <taxon>Levilinea</taxon>
    </lineage>
</organism>
<proteinExistence type="predicted"/>
<feature type="compositionally biased region" description="Low complexity" evidence="2">
    <location>
        <begin position="435"/>
        <end position="451"/>
    </location>
</feature>
<dbReference type="STRING" id="229921.ADN01_17615"/>
<dbReference type="Gene3D" id="2.30.40.10">
    <property type="entry name" value="Urease, subunit C, domain 1"/>
    <property type="match status" value="1"/>
</dbReference>
<dbReference type="InterPro" id="IPR011059">
    <property type="entry name" value="Metal-dep_hydrolase_composite"/>
</dbReference>
<comment type="caution">
    <text evidence="4">The sequence shown here is derived from an EMBL/GenBank/DDBJ whole genome shotgun (WGS) entry which is preliminary data.</text>
</comment>
<dbReference type="InterPro" id="IPR032466">
    <property type="entry name" value="Metal_Hydrolase"/>
</dbReference>